<evidence type="ECO:0008006" key="3">
    <source>
        <dbReference type="Google" id="ProtNLM"/>
    </source>
</evidence>
<reference evidence="2" key="1">
    <citation type="submission" date="2019-09" db="EMBL/GenBank/DDBJ databases">
        <title>Draft genome sequence assemblies of isolates from the urinary tract.</title>
        <authorList>
            <person name="Mores C.R."/>
            <person name="Putonti C."/>
            <person name="Wolfe A.J."/>
        </authorList>
    </citation>
    <scope>NUCLEOTIDE SEQUENCE [LARGE SCALE GENOMIC DNA]</scope>
    <source>
        <strain evidence="2">UMB8614</strain>
    </source>
</reference>
<organism evidence="1 2">
    <name type="scientific">Aerococcus tenax</name>
    <dbReference type="NCBI Taxonomy" id="3078812"/>
    <lineage>
        <taxon>Bacteria</taxon>
        <taxon>Bacillati</taxon>
        <taxon>Bacillota</taxon>
        <taxon>Bacilli</taxon>
        <taxon>Lactobacillales</taxon>
        <taxon>Aerococcaceae</taxon>
        <taxon>Aerococcus</taxon>
    </lineage>
</organism>
<dbReference type="Proteomes" id="UP000326476">
    <property type="component" value="Unassembled WGS sequence"/>
</dbReference>
<protein>
    <recommendedName>
        <fullName evidence="3">Myb-like domain-containing protein</fullName>
    </recommendedName>
</protein>
<sequence>MNLSQIKAIQAIGDKLTAEEIAEAFSATEDKLEVSEQAEEPEKVEVEPVIEQTQEKAEDAWKSINNGVVFEPDPEKMLVDEDHRSIFVPPINSKSDQLKPYEIKEDRQGKPWTAGENNMLEELVKEDFDFEYIAEKMKRSCNAIRTQASLLGFMGLKQKQTTWIKAEEDSLISLSNKGLSCSEIAEEMGRTYDSISNKARSLGLKLTGKKNKRWWSDDELLEIKNMLKRYGTPQAAFNNRKWADNFSKRSGRSLSAIKQRLEIVYKEKPTSGN</sequence>
<evidence type="ECO:0000313" key="2">
    <source>
        <dbReference type="Proteomes" id="UP000326476"/>
    </source>
</evidence>
<evidence type="ECO:0000313" key="1">
    <source>
        <dbReference type="EMBL" id="KAA9238602.1"/>
    </source>
</evidence>
<dbReference type="Gene3D" id="1.10.10.60">
    <property type="entry name" value="Homeodomain-like"/>
    <property type="match status" value="1"/>
</dbReference>
<dbReference type="RefSeq" id="WP_111853301.1">
    <property type="nucleotide sequence ID" value="NZ_CP127382.2"/>
</dbReference>
<keyword evidence="2" id="KW-1185">Reference proteome</keyword>
<dbReference type="AlphaFoldDB" id="A0A329PMR8"/>
<proteinExistence type="predicted"/>
<dbReference type="EMBL" id="VYVN01000024">
    <property type="protein sequence ID" value="KAA9238602.1"/>
    <property type="molecule type" value="Genomic_DNA"/>
</dbReference>
<gene>
    <name evidence="1" type="ORF">F6I34_08135</name>
</gene>
<comment type="caution">
    <text evidence="1">The sequence shown here is derived from an EMBL/GenBank/DDBJ whole genome shotgun (WGS) entry which is preliminary data.</text>
</comment>
<name>A0A329PMR8_9LACT</name>
<accession>A0A329PMR8</accession>